<evidence type="ECO:0000259" key="1">
    <source>
        <dbReference type="Pfam" id="PF03235"/>
    </source>
</evidence>
<gene>
    <name evidence="3" type="ORF">BJ958_002761</name>
</gene>
<keyword evidence="4" id="KW-1185">Reference proteome</keyword>
<protein>
    <recommendedName>
        <fullName evidence="5">DUF262 domain-containing protein</fullName>
    </recommendedName>
</protein>
<evidence type="ECO:0000259" key="2">
    <source>
        <dbReference type="Pfam" id="PF07510"/>
    </source>
</evidence>
<organism evidence="3 4">
    <name type="scientific">Nocardioides kongjuensis</name>
    <dbReference type="NCBI Taxonomy" id="349522"/>
    <lineage>
        <taxon>Bacteria</taxon>
        <taxon>Bacillati</taxon>
        <taxon>Actinomycetota</taxon>
        <taxon>Actinomycetes</taxon>
        <taxon>Propionibacteriales</taxon>
        <taxon>Nocardioidaceae</taxon>
        <taxon>Nocardioides</taxon>
    </lineage>
</organism>
<name>A0A852RJE8_9ACTN</name>
<proteinExistence type="predicted"/>
<feature type="domain" description="GmrSD restriction endonucleases N-terminal" evidence="1">
    <location>
        <begin position="10"/>
        <end position="244"/>
    </location>
</feature>
<dbReference type="PANTHER" id="PTHR35149:SF1">
    <property type="entry name" value="DUF5655 DOMAIN-CONTAINING PROTEIN"/>
    <property type="match status" value="1"/>
</dbReference>
<accession>A0A852RJE8</accession>
<reference evidence="3 4" key="1">
    <citation type="submission" date="2020-07" db="EMBL/GenBank/DDBJ databases">
        <title>Sequencing the genomes of 1000 actinobacteria strains.</title>
        <authorList>
            <person name="Klenk H.-P."/>
        </authorList>
    </citation>
    <scope>NUCLEOTIDE SEQUENCE [LARGE SCALE GENOMIC DNA]</scope>
    <source>
        <strain evidence="3 4">DSM 19082</strain>
    </source>
</reference>
<dbReference type="Pfam" id="PF03235">
    <property type="entry name" value="GmrSD_N"/>
    <property type="match status" value="1"/>
</dbReference>
<dbReference type="InterPro" id="IPR004919">
    <property type="entry name" value="GmrSD_N"/>
</dbReference>
<dbReference type="EMBL" id="JACCBF010000001">
    <property type="protein sequence ID" value="NYD31215.1"/>
    <property type="molecule type" value="Genomic_DNA"/>
</dbReference>
<comment type="caution">
    <text evidence="3">The sequence shown here is derived from an EMBL/GenBank/DDBJ whole genome shotgun (WGS) entry which is preliminary data.</text>
</comment>
<dbReference type="PANTHER" id="PTHR35149">
    <property type="entry name" value="SLL5132 PROTEIN"/>
    <property type="match status" value="1"/>
</dbReference>
<sequence length="755" mass="84708">MRAGDELLGAVFNKDHRYVIPIFQRPYVWDEEENWIPLWDDIRKAAESAETQSEGGDDEDAQEYFLGALVTQHRSPIPRRTPTSMVIDGQQRMTTFQVFLAAARRVALEFGALRAADSFAALVRNRVSVDSDHPEDRLKVAPLAHDLRGFEWAVREPDDASSPPNVGHKLVRASLWFEDAVRDWVKESSSASDRLDFLHFAVENRIKVVSIFLDAKDDPQIIFEALNHRGVRLDAADLVKNLLFQMLDRQGDQHLEHELLNDHWSVLDSGHWREEVTTGRIKRVRVDILLAYWLSAQRGEESSVEHLFEDFKRWLRASQARAADVIRDIRVYADTMDRLQRLPMSSPVAQALDRLDATKTTTPWPLILFLHASSEIPEDQAVIGTLAIDSFLMRRAICRMTTKDYNRLFGTLLGAIKAGDVTRAGDLLVAGLASQTAESRIWPDDSAFISGLMNSNLYNDLVRARLRTLLVGLENHLLTSRAEPTLPHRAASKGLTIEHVMPVKWEENWSLPKGVPGSVIERRNNSIHRLGNLTLATQSLNSTLSNQAWSKKRHTLQTHSLARLTTGSILTFPDGVDNFTQDEWVSAWDEDRIGLRELALIRYALMAWPRPADQDADMLDLEAFQVAEASKVAEVSRVAEATRVAGTRTRTDNPVHGDLLPLIVRGLVVPGDRLRHQKVRSGTEFHATVTGSGGLDTSAGHFRAPSPALSKLVGSSRNGWTDWTHVPTGKTLAELREMLRDSLRDGAENDGEDDG</sequence>
<dbReference type="RefSeq" id="WP_179727366.1">
    <property type="nucleotide sequence ID" value="NZ_BAABEF010000001.1"/>
</dbReference>
<evidence type="ECO:0000313" key="4">
    <source>
        <dbReference type="Proteomes" id="UP000582231"/>
    </source>
</evidence>
<feature type="domain" description="GmrSD restriction endonucleases C-terminal" evidence="2">
    <location>
        <begin position="442"/>
        <end position="601"/>
    </location>
</feature>
<evidence type="ECO:0008006" key="5">
    <source>
        <dbReference type="Google" id="ProtNLM"/>
    </source>
</evidence>
<dbReference type="Pfam" id="PF07510">
    <property type="entry name" value="GmrSD_C"/>
    <property type="match status" value="1"/>
</dbReference>
<dbReference type="AlphaFoldDB" id="A0A852RJE8"/>
<evidence type="ECO:0000313" key="3">
    <source>
        <dbReference type="EMBL" id="NYD31215.1"/>
    </source>
</evidence>
<dbReference type="InterPro" id="IPR011089">
    <property type="entry name" value="GmrSD_C"/>
</dbReference>
<dbReference type="Proteomes" id="UP000582231">
    <property type="component" value="Unassembled WGS sequence"/>
</dbReference>